<evidence type="ECO:0000256" key="2">
    <source>
        <dbReference type="SAM" id="SignalP"/>
    </source>
</evidence>
<protein>
    <submittedName>
        <fullName evidence="4">Periplasmic binding protein</fullName>
    </submittedName>
</protein>
<dbReference type="PROSITE" id="PS50983">
    <property type="entry name" value="FE_B12_PBP"/>
    <property type="match status" value="1"/>
</dbReference>
<evidence type="ECO:0000313" key="5">
    <source>
        <dbReference type="Proteomes" id="UP000028864"/>
    </source>
</evidence>
<dbReference type="SUPFAM" id="SSF53807">
    <property type="entry name" value="Helical backbone' metal receptor"/>
    <property type="match status" value="1"/>
</dbReference>
<dbReference type="Gene3D" id="3.40.50.1980">
    <property type="entry name" value="Nitrogenase molybdenum iron protein domain"/>
    <property type="match status" value="2"/>
</dbReference>
<dbReference type="AlphaFoldDB" id="A0AAV2WQ23"/>
<feature type="chain" id="PRO_5043909737" evidence="2">
    <location>
        <begin position="24"/>
        <end position="348"/>
    </location>
</feature>
<dbReference type="RefSeq" id="WP_030134641.1">
    <property type="nucleotide sequence ID" value="NZ_LK021340.1"/>
</dbReference>
<comment type="similarity">
    <text evidence="1">Belongs to the bacterial solute-binding protein 8 family.</text>
</comment>
<feature type="domain" description="Fe/B12 periplasmic-binding" evidence="3">
    <location>
        <begin position="64"/>
        <end position="348"/>
    </location>
</feature>
<proteinExistence type="inferred from homology"/>
<gene>
    <name evidence="4" type="ORF">BN1047_04276</name>
</gene>
<keyword evidence="2" id="KW-0732">Signal</keyword>
<organism evidence="4 5">
    <name type="scientific">Mycolicibacterium neoaurum</name>
    <name type="common">Mycobacterium neoaurum</name>
    <dbReference type="NCBI Taxonomy" id="1795"/>
    <lineage>
        <taxon>Bacteria</taxon>
        <taxon>Bacillati</taxon>
        <taxon>Actinomycetota</taxon>
        <taxon>Actinomycetes</taxon>
        <taxon>Mycobacteriales</taxon>
        <taxon>Mycobacteriaceae</taxon>
        <taxon>Mycolicibacterium</taxon>
    </lineage>
</organism>
<dbReference type="PANTHER" id="PTHR30535">
    <property type="entry name" value="VITAMIN B12-BINDING PROTEIN"/>
    <property type="match status" value="1"/>
</dbReference>
<evidence type="ECO:0000313" key="4">
    <source>
        <dbReference type="EMBL" id="CDQ46369.1"/>
    </source>
</evidence>
<dbReference type="EMBL" id="LK021340">
    <property type="protein sequence ID" value="CDQ46369.1"/>
    <property type="molecule type" value="Genomic_DNA"/>
</dbReference>
<dbReference type="InterPro" id="IPR050902">
    <property type="entry name" value="ABC_Transporter_SBP"/>
</dbReference>
<dbReference type="PANTHER" id="PTHR30535:SF7">
    <property type="entry name" value="IRON(III) DICITRATE-BINDING PROTEIN"/>
    <property type="match status" value="1"/>
</dbReference>
<reference evidence="4" key="1">
    <citation type="submission" date="2014-05" db="EMBL/GenBank/DDBJ databases">
        <authorList>
            <person name="Urmite Genomes"/>
        </authorList>
    </citation>
    <scope>NUCLEOTIDE SEQUENCE</scope>
    <source>
        <strain evidence="4">DSM 44074</strain>
    </source>
</reference>
<accession>A0AAV2WQ23</accession>
<feature type="signal peptide" evidence="2">
    <location>
        <begin position="1"/>
        <end position="23"/>
    </location>
</feature>
<reference evidence="4" key="2">
    <citation type="submission" date="2015-09" db="EMBL/GenBank/DDBJ databases">
        <title>Draft genome sequence of Mycobacterium neoaurum DSM 44074.</title>
        <authorList>
            <person name="Croce O."/>
            <person name="Robert C."/>
            <person name="Raoult D."/>
            <person name="Drancourt M."/>
        </authorList>
    </citation>
    <scope>NUCLEOTIDE SEQUENCE</scope>
    <source>
        <strain evidence="4">DSM 44074</strain>
    </source>
</reference>
<evidence type="ECO:0000256" key="1">
    <source>
        <dbReference type="ARBA" id="ARBA00008814"/>
    </source>
</evidence>
<name>A0AAV2WQ23_MYCNE</name>
<dbReference type="Pfam" id="PF01497">
    <property type="entry name" value="Peripla_BP_2"/>
    <property type="match status" value="1"/>
</dbReference>
<dbReference type="PROSITE" id="PS51257">
    <property type="entry name" value="PROKAR_LIPOPROTEIN"/>
    <property type="match status" value="1"/>
</dbReference>
<dbReference type="Proteomes" id="UP000028864">
    <property type="component" value="Unassembled WGS sequence"/>
</dbReference>
<evidence type="ECO:0000259" key="3">
    <source>
        <dbReference type="PROSITE" id="PS50983"/>
    </source>
</evidence>
<sequence length="348" mass="37010">MSLYTRALSFFAVALLTAGAATACGASETVEKTSADASGEGRTTYPLTVENCGMTQTFDAIPSRVVSLDQGSTELLLSLGLADRLVGTASWTDPVLENLAEANAGVTRLADNAPTYEAVMGTNPDFVTASFGRHLKEQGGVATRERFAETDIDTYLSPTDCEGGVSINGGGKRSTPLTMDSLYQEITELAAVFDVPSRGERLVDELKQRVADAVAKAADSNRTVAFWFADTKTPYIGGGMGATNLIAQTVGAQNPFRDIKDDWSPLTWTSLVERNPQVLVLGDLARNRFPGDRLADKKQFLATDPVTAVLPAVAGEQYVALHGAEMNPSIRIVDGIEKLAGWLAANPQ</sequence>
<dbReference type="InterPro" id="IPR002491">
    <property type="entry name" value="ABC_transptr_periplasmic_BD"/>
</dbReference>